<dbReference type="Pfam" id="PF02541">
    <property type="entry name" value="Ppx-GppA"/>
    <property type="match status" value="1"/>
</dbReference>
<keyword evidence="5" id="KW-1185">Reference proteome</keyword>
<sequence>MSRRVAVIDLGSNSARMAIFERTSRLGFYILGEYKMKVRLGEGAYENEGVLQADAMQKCLAAFIEFKKLITRYKVNKVLAVGTSALRDAPNSKTFINMVKKLGINLKVIDGNMEAYYGGFAASNLLFNLKEATTIDIGGGSTELAHIVNGKVVETLSLNVGTVRLKELFFDKKELKGLEAFIQETLNLVPKSFKCDNIIAIGGSLRAISSAIMQIKNYPLNIVHGFSYKYADFSDLIERISVAKTLELNQFPIKKDRYDTIRGGAYIFKKVVEFLGAKSVQTSGVGVREGVFLTNLIGKNAKFPANFNPSLKSVQDRFIVDARPNIAKFAKGIFEVLSELHGIDESYKKDLITASKLLNIGLKIGFYSKHTHANYIILSTLNYGYTHKQKALIATIIKLHGKKSLEGEEFLKLNELLPPAKSVIWLGFMLELARVLDEADTTNISFEFSNSTLQIYGLKDAIFVKDSVKKMLKPAIFAITFN</sequence>
<gene>
    <name evidence="4" type="primary">gppA</name>
    <name evidence="4" type="ORF">ERS672216_00070</name>
</gene>
<dbReference type="EMBL" id="FIZP01000001">
    <property type="protein sequence ID" value="CZE45858.1"/>
    <property type="molecule type" value="Genomic_DNA"/>
</dbReference>
<feature type="domain" description="Ppx/GppA phosphatase N-terminal" evidence="2">
    <location>
        <begin position="22"/>
        <end position="295"/>
    </location>
</feature>
<keyword evidence="1 4" id="KW-0378">Hydrolase</keyword>
<dbReference type="CDD" id="cd24052">
    <property type="entry name" value="ASKHA_NBD_HpPPX-GppA-like"/>
    <property type="match status" value="1"/>
</dbReference>
<dbReference type="PANTHER" id="PTHR30005">
    <property type="entry name" value="EXOPOLYPHOSPHATASE"/>
    <property type="match status" value="1"/>
</dbReference>
<dbReference type="InterPro" id="IPR003695">
    <property type="entry name" value="Ppx_GppA_N"/>
</dbReference>
<dbReference type="InterPro" id="IPR048950">
    <property type="entry name" value="Ppx_GppA_C"/>
</dbReference>
<dbReference type="InterPro" id="IPR043129">
    <property type="entry name" value="ATPase_NBD"/>
</dbReference>
<reference evidence="4 5" key="1">
    <citation type="submission" date="2016-02" db="EMBL/GenBank/DDBJ databases">
        <authorList>
            <consortium name="Pathogen Informatics"/>
        </authorList>
    </citation>
    <scope>NUCLEOTIDE SEQUENCE [LARGE SCALE GENOMIC DNA]</scope>
    <source>
        <strain evidence="4 5">RC20</strain>
    </source>
</reference>
<dbReference type="InterPro" id="IPR050273">
    <property type="entry name" value="GppA/Ppx_hydrolase"/>
</dbReference>
<evidence type="ECO:0000259" key="2">
    <source>
        <dbReference type="Pfam" id="PF02541"/>
    </source>
</evidence>
<dbReference type="SUPFAM" id="SSF109604">
    <property type="entry name" value="HD-domain/PDEase-like"/>
    <property type="match status" value="1"/>
</dbReference>
<dbReference type="PANTHER" id="PTHR30005:SF0">
    <property type="entry name" value="RETROGRADE REGULATION PROTEIN 2"/>
    <property type="match status" value="1"/>
</dbReference>
<name>A0A128ECA5_9BACT</name>
<dbReference type="Gene3D" id="3.30.420.150">
    <property type="entry name" value="Exopolyphosphatase. Domain 2"/>
    <property type="match status" value="1"/>
</dbReference>
<accession>A0A128ECA5</accession>
<dbReference type="InterPro" id="IPR030673">
    <property type="entry name" value="PyroPPase_GppA_Ppx"/>
</dbReference>
<dbReference type="SUPFAM" id="SSF53067">
    <property type="entry name" value="Actin-like ATPase domain"/>
    <property type="match status" value="2"/>
</dbReference>
<protein>
    <submittedName>
        <fullName evidence="4">Phosphatase</fullName>
        <ecNumber evidence="4">3.6.1.40</ecNumber>
    </submittedName>
</protein>
<dbReference type="Pfam" id="PF21447">
    <property type="entry name" value="Ppx-GppA_III"/>
    <property type="match status" value="1"/>
</dbReference>
<evidence type="ECO:0000256" key="1">
    <source>
        <dbReference type="ARBA" id="ARBA00022801"/>
    </source>
</evidence>
<dbReference type="Gene3D" id="3.30.420.40">
    <property type="match status" value="1"/>
</dbReference>
<dbReference type="Proteomes" id="UP000069632">
    <property type="component" value="Unassembled WGS sequence"/>
</dbReference>
<dbReference type="PIRSF" id="PIRSF001267">
    <property type="entry name" value="Pyrophosphatase_GppA_Ppx"/>
    <property type="match status" value="1"/>
</dbReference>
<dbReference type="RefSeq" id="WP_075539839.1">
    <property type="nucleotide sequence ID" value="NZ_CP053844.1"/>
</dbReference>
<feature type="domain" description="Ppx/GppA phosphatase C-terminal" evidence="3">
    <location>
        <begin position="310"/>
        <end position="441"/>
    </location>
</feature>
<dbReference type="AlphaFoldDB" id="A0A128ECA5"/>
<dbReference type="GO" id="GO:0008894">
    <property type="term" value="F:guanosine-5'-triphosphate,3'-diphosphate diphosphatase activity"/>
    <property type="evidence" value="ECO:0007669"/>
    <property type="project" value="UniProtKB-EC"/>
</dbReference>
<evidence type="ECO:0000313" key="4">
    <source>
        <dbReference type="EMBL" id="CZE45858.1"/>
    </source>
</evidence>
<organism evidence="4 5">
    <name type="scientific">Campylobacter geochelonis</name>
    <dbReference type="NCBI Taxonomy" id="1780362"/>
    <lineage>
        <taxon>Bacteria</taxon>
        <taxon>Pseudomonadati</taxon>
        <taxon>Campylobacterota</taxon>
        <taxon>Epsilonproteobacteria</taxon>
        <taxon>Campylobacterales</taxon>
        <taxon>Campylobacteraceae</taxon>
        <taxon>Campylobacter</taxon>
    </lineage>
</organism>
<dbReference type="OrthoDB" id="9793035at2"/>
<evidence type="ECO:0000259" key="3">
    <source>
        <dbReference type="Pfam" id="PF21447"/>
    </source>
</evidence>
<proteinExistence type="predicted"/>
<dbReference type="EC" id="3.6.1.40" evidence="4"/>
<evidence type="ECO:0000313" key="5">
    <source>
        <dbReference type="Proteomes" id="UP000069632"/>
    </source>
</evidence>
<dbReference type="Gene3D" id="1.10.3210.10">
    <property type="entry name" value="Hypothetical protein af1432"/>
    <property type="match status" value="1"/>
</dbReference>